<dbReference type="Pfam" id="PF00106">
    <property type="entry name" value="adh_short"/>
    <property type="match status" value="1"/>
</dbReference>
<evidence type="ECO:0000256" key="3">
    <source>
        <dbReference type="RuleBase" id="RU000363"/>
    </source>
</evidence>
<dbReference type="Proteomes" id="UP001596356">
    <property type="component" value="Unassembled WGS sequence"/>
</dbReference>
<evidence type="ECO:0000256" key="1">
    <source>
        <dbReference type="ARBA" id="ARBA00006484"/>
    </source>
</evidence>
<evidence type="ECO:0000259" key="4">
    <source>
        <dbReference type="SMART" id="SM00822"/>
    </source>
</evidence>
<name>A0ABW2AX48_9MICO</name>
<comment type="similarity">
    <text evidence="1 3">Belongs to the short-chain dehydrogenases/reductases (SDR) family.</text>
</comment>
<evidence type="ECO:0000313" key="6">
    <source>
        <dbReference type="Proteomes" id="UP001596356"/>
    </source>
</evidence>
<protein>
    <submittedName>
        <fullName evidence="5">SDR family NAD(P)-dependent oxidoreductase</fullName>
        <ecNumber evidence="5">1.-.-.-</ecNumber>
    </submittedName>
</protein>
<dbReference type="EC" id="1.-.-.-" evidence="5"/>
<dbReference type="PANTHER" id="PTHR44196:SF2">
    <property type="entry name" value="SHORT-CHAIN DEHYDROGENASE-RELATED"/>
    <property type="match status" value="1"/>
</dbReference>
<dbReference type="PRINTS" id="PR00080">
    <property type="entry name" value="SDRFAMILY"/>
</dbReference>
<dbReference type="GO" id="GO:0016491">
    <property type="term" value="F:oxidoreductase activity"/>
    <property type="evidence" value="ECO:0007669"/>
    <property type="project" value="UniProtKB-KW"/>
</dbReference>
<dbReference type="RefSeq" id="WP_377824513.1">
    <property type="nucleotide sequence ID" value="NZ_JBHSWJ010000002.1"/>
</dbReference>
<dbReference type="EMBL" id="JBHSWJ010000002">
    <property type="protein sequence ID" value="MFC6715415.1"/>
    <property type="molecule type" value="Genomic_DNA"/>
</dbReference>
<dbReference type="PIRSF" id="PIRSF000126">
    <property type="entry name" value="11-beta-HSD1"/>
    <property type="match status" value="1"/>
</dbReference>
<dbReference type="PANTHER" id="PTHR44196">
    <property type="entry name" value="DEHYDROGENASE/REDUCTASE SDR FAMILY MEMBER 7B"/>
    <property type="match status" value="1"/>
</dbReference>
<accession>A0ABW2AX48</accession>
<proteinExistence type="inferred from homology"/>
<organism evidence="5 6">
    <name type="scientific">Branchiibius cervicis</name>
    <dbReference type="NCBI Taxonomy" id="908252"/>
    <lineage>
        <taxon>Bacteria</taxon>
        <taxon>Bacillati</taxon>
        <taxon>Actinomycetota</taxon>
        <taxon>Actinomycetes</taxon>
        <taxon>Micrococcales</taxon>
        <taxon>Dermacoccaceae</taxon>
        <taxon>Branchiibius</taxon>
    </lineage>
</organism>
<dbReference type="Gene3D" id="3.40.50.720">
    <property type="entry name" value="NAD(P)-binding Rossmann-like Domain"/>
    <property type="match status" value="1"/>
</dbReference>
<keyword evidence="2 5" id="KW-0560">Oxidoreductase</keyword>
<gene>
    <name evidence="5" type="ORF">ACFQBT_16985</name>
</gene>
<evidence type="ECO:0000256" key="2">
    <source>
        <dbReference type="ARBA" id="ARBA00023002"/>
    </source>
</evidence>
<dbReference type="SMART" id="SM00822">
    <property type="entry name" value="PKS_KR"/>
    <property type="match status" value="1"/>
</dbReference>
<comment type="caution">
    <text evidence="5">The sequence shown here is derived from an EMBL/GenBank/DDBJ whole genome shotgun (WGS) entry which is preliminary data.</text>
</comment>
<sequence length="256" mass="27125">MPTALITGASSGIGREFADQLAAMGHDLVIVARRDDALQQVKAEIETAAGVSVEVLPADLADRTQLQRVADRASDADRPIDVLVNNAGFGLAKPFLDNPVEDEERLLDVLVRATLVLSHAAGTAMRERKGGRIINVSSVAGWMASGTYAAAKSWVTVFSESLAGQLAGTGVTVTAVCPGFVHTDFHSAGDIDRSSTPGFMWVPLKDVVSQGLAAAEQGKTICVPGTQYKVLTTLLRAAPRPLIRSRRIASTHRNQE</sequence>
<keyword evidence="6" id="KW-1185">Reference proteome</keyword>
<dbReference type="InterPro" id="IPR036291">
    <property type="entry name" value="NAD(P)-bd_dom_sf"/>
</dbReference>
<reference evidence="6" key="1">
    <citation type="journal article" date="2019" name="Int. J. Syst. Evol. Microbiol.">
        <title>The Global Catalogue of Microorganisms (GCM) 10K type strain sequencing project: providing services to taxonomists for standard genome sequencing and annotation.</title>
        <authorList>
            <consortium name="The Broad Institute Genomics Platform"/>
            <consortium name="The Broad Institute Genome Sequencing Center for Infectious Disease"/>
            <person name="Wu L."/>
            <person name="Ma J."/>
        </authorList>
    </citation>
    <scope>NUCLEOTIDE SEQUENCE [LARGE SCALE GENOMIC DNA]</scope>
    <source>
        <strain evidence="6">NBRC 106593</strain>
    </source>
</reference>
<dbReference type="CDD" id="cd05233">
    <property type="entry name" value="SDR_c"/>
    <property type="match status" value="1"/>
</dbReference>
<dbReference type="PRINTS" id="PR00081">
    <property type="entry name" value="GDHRDH"/>
</dbReference>
<dbReference type="SUPFAM" id="SSF51735">
    <property type="entry name" value="NAD(P)-binding Rossmann-fold domains"/>
    <property type="match status" value="1"/>
</dbReference>
<feature type="domain" description="Ketoreductase" evidence="4">
    <location>
        <begin position="2"/>
        <end position="183"/>
    </location>
</feature>
<evidence type="ECO:0000313" key="5">
    <source>
        <dbReference type="EMBL" id="MFC6715415.1"/>
    </source>
</evidence>
<dbReference type="InterPro" id="IPR057326">
    <property type="entry name" value="KR_dom"/>
</dbReference>
<dbReference type="InterPro" id="IPR002347">
    <property type="entry name" value="SDR_fam"/>
</dbReference>